<dbReference type="SMART" id="SM00388">
    <property type="entry name" value="HisKA"/>
    <property type="match status" value="1"/>
</dbReference>
<evidence type="ECO:0000259" key="10">
    <source>
        <dbReference type="PROSITE" id="PS50109"/>
    </source>
</evidence>
<dbReference type="CDD" id="cd00075">
    <property type="entry name" value="HATPase"/>
    <property type="match status" value="1"/>
</dbReference>
<evidence type="ECO:0000256" key="4">
    <source>
        <dbReference type="ARBA" id="ARBA00022679"/>
    </source>
</evidence>
<dbReference type="Proteomes" id="UP000603434">
    <property type="component" value="Unassembled WGS sequence"/>
</dbReference>
<keyword evidence="8" id="KW-0902">Two-component regulatory system</keyword>
<dbReference type="InterPro" id="IPR036097">
    <property type="entry name" value="HisK_dim/P_sf"/>
</dbReference>
<dbReference type="PROSITE" id="PS50109">
    <property type="entry name" value="HIS_KIN"/>
    <property type="match status" value="1"/>
</dbReference>
<dbReference type="AlphaFoldDB" id="A0A8J6TMG9"/>
<dbReference type="InterPro" id="IPR036890">
    <property type="entry name" value="HATPase_C_sf"/>
</dbReference>
<keyword evidence="6" id="KW-0418">Kinase</keyword>
<sequence>MGTLILSLFNTHLAKSLQQKKSEDYAHLLIENLNHQVFLQFIIPVVLKFGRIRLSDENQFNYMDKVVRSTLHSFKIDMVNIYDMEDTISYSFDTTVVGKTDLGGKAYQDAIAGKSTSKLIQRGNWIEILLGLPRDSKLITFAPLRAEQPLSRISGPVLGVVEIVQDLSEDYKAIFDFQIRIIITCTVVMGLLFLVLLLVVKRGEGISERRALEKLRLQEQLNRAERLSSLGEMIAAVSHEIRNPLGIIRSSAELLKKKMGSSDPSNSIPAIIIEESVRLNNIITDFLNYAKPKSPSLVLCSIEEILEKNITFLASQIQAEGYVIETHCDDNLPRVLADSDMLYQAFLNILINAMQAMPGGGKIYVSITSHGNMVSIHFEDEGQGIPEDLLEKIWSPFFTTKEKGTGLGLGIVKNIIESHGGKLRISNRQDCGAKVTVEIPVRREV</sequence>
<dbReference type="InterPro" id="IPR005467">
    <property type="entry name" value="His_kinase_dom"/>
</dbReference>
<gene>
    <name evidence="11" type="ORF">H8E23_11550</name>
</gene>
<dbReference type="Pfam" id="PF00512">
    <property type="entry name" value="HisKA"/>
    <property type="match status" value="1"/>
</dbReference>
<dbReference type="Gene3D" id="1.10.287.130">
    <property type="match status" value="1"/>
</dbReference>
<feature type="transmembrane region" description="Helical" evidence="9">
    <location>
        <begin position="177"/>
        <end position="200"/>
    </location>
</feature>
<organism evidence="11 12">
    <name type="scientific">Candidatus Desulfatibia profunda</name>
    <dbReference type="NCBI Taxonomy" id="2841695"/>
    <lineage>
        <taxon>Bacteria</taxon>
        <taxon>Pseudomonadati</taxon>
        <taxon>Thermodesulfobacteriota</taxon>
        <taxon>Desulfobacteria</taxon>
        <taxon>Desulfobacterales</taxon>
        <taxon>Desulfobacterales incertae sedis</taxon>
        <taxon>Candidatus Desulfatibia</taxon>
    </lineage>
</organism>
<keyword evidence="7" id="KW-0067">ATP-binding</keyword>
<keyword evidence="9" id="KW-0472">Membrane</keyword>
<evidence type="ECO:0000256" key="2">
    <source>
        <dbReference type="ARBA" id="ARBA00012438"/>
    </source>
</evidence>
<keyword evidence="5" id="KW-0547">Nucleotide-binding</keyword>
<dbReference type="PANTHER" id="PTHR43065:SF10">
    <property type="entry name" value="PEROXIDE STRESS-ACTIVATED HISTIDINE KINASE MAK3"/>
    <property type="match status" value="1"/>
</dbReference>
<accession>A0A8J6TMG9</accession>
<dbReference type="GO" id="GO:0000155">
    <property type="term" value="F:phosphorelay sensor kinase activity"/>
    <property type="evidence" value="ECO:0007669"/>
    <property type="project" value="InterPro"/>
</dbReference>
<dbReference type="PRINTS" id="PR00344">
    <property type="entry name" value="BCTRLSENSOR"/>
</dbReference>
<dbReference type="CDD" id="cd00082">
    <property type="entry name" value="HisKA"/>
    <property type="match status" value="1"/>
</dbReference>
<evidence type="ECO:0000256" key="9">
    <source>
        <dbReference type="SAM" id="Phobius"/>
    </source>
</evidence>
<reference evidence="11 12" key="1">
    <citation type="submission" date="2020-08" db="EMBL/GenBank/DDBJ databases">
        <title>Bridging the membrane lipid divide: bacteria of the FCB group superphylum have the potential to synthesize archaeal ether lipids.</title>
        <authorList>
            <person name="Villanueva L."/>
            <person name="Von Meijenfeldt F.A.B."/>
            <person name="Westbye A.B."/>
            <person name="Yadav S."/>
            <person name="Hopmans E.C."/>
            <person name="Dutilh B.E."/>
            <person name="Sinninghe Damste J.S."/>
        </authorList>
    </citation>
    <scope>NUCLEOTIDE SEQUENCE [LARGE SCALE GENOMIC DNA]</scope>
    <source>
        <strain evidence="11">NIOZ-UU30</strain>
    </source>
</reference>
<name>A0A8J6TMG9_9BACT</name>
<proteinExistence type="predicted"/>
<keyword evidence="9" id="KW-0812">Transmembrane</keyword>
<dbReference type="SUPFAM" id="SSF47384">
    <property type="entry name" value="Homodimeric domain of signal transducing histidine kinase"/>
    <property type="match status" value="1"/>
</dbReference>
<evidence type="ECO:0000256" key="6">
    <source>
        <dbReference type="ARBA" id="ARBA00022777"/>
    </source>
</evidence>
<evidence type="ECO:0000256" key="7">
    <source>
        <dbReference type="ARBA" id="ARBA00022840"/>
    </source>
</evidence>
<dbReference type="Gene3D" id="3.30.565.10">
    <property type="entry name" value="Histidine kinase-like ATPase, C-terminal domain"/>
    <property type="match status" value="1"/>
</dbReference>
<evidence type="ECO:0000256" key="3">
    <source>
        <dbReference type="ARBA" id="ARBA00022553"/>
    </source>
</evidence>
<keyword evidence="3" id="KW-0597">Phosphoprotein</keyword>
<dbReference type="SMART" id="SM00387">
    <property type="entry name" value="HATPase_c"/>
    <property type="match status" value="1"/>
</dbReference>
<keyword evidence="9" id="KW-1133">Transmembrane helix</keyword>
<dbReference type="SUPFAM" id="SSF55874">
    <property type="entry name" value="ATPase domain of HSP90 chaperone/DNA topoisomerase II/histidine kinase"/>
    <property type="match status" value="1"/>
</dbReference>
<dbReference type="EMBL" id="JACNJH010000164">
    <property type="protein sequence ID" value="MBC8362019.1"/>
    <property type="molecule type" value="Genomic_DNA"/>
</dbReference>
<comment type="caution">
    <text evidence="11">The sequence shown here is derived from an EMBL/GenBank/DDBJ whole genome shotgun (WGS) entry which is preliminary data.</text>
</comment>
<dbReference type="Pfam" id="PF02518">
    <property type="entry name" value="HATPase_c"/>
    <property type="match status" value="1"/>
</dbReference>
<feature type="domain" description="Histidine kinase" evidence="10">
    <location>
        <begin position="236"/>
        <end position="443"/>
    </location>
</feature>
<dbReference type="GO" id="GO:0005524">
    <property type="term" value="F:ATP binding"/>
    <property type="evidence" value="ECO:0007669"/>
    <property type="project" value="UniProtKB-KW"/>
</dbReference>
<comment type="catalytic activity">
    <reaction evidence="1">
        <text>ATP + protein L-histidine = ADP + protein N-phospho-L-histidine.</text>
        <dbReference type="EC" id="2.7.13.3"/>
    </reaction>
</comment>
<evidence type="ECO:0000256" key="8">
    <source>
        <dbReference type="ARBA" id="ARBA00023012"/>
    </source>
</evidence>
<dbReference type="EC" id="2.7.13.3" evidence="2"/>
<evidence type="ECO:0000256" key="1">
    <source>
        <dbReference type="ARBA" id="ARBA00000085"/>
    </source>
</evidence>
<evidence type="ECO:0000256" key="5">
    <source>
        <dbReference type="ARBA" id="ARBA00022741"/>
    </source>
</evidence>
<evidence type="ECO:0000313" key="12">
    <source>
        <dbReference type="Proteomes" id="UP000603434"/>
    </source>
</evidence>
<protein>
    <recommendedName>
        <fullName evidence="2">histidine kinase</fullName>
        <ecNumber evidence="2">2.7.13.3</ecNumber>
    </recommendedName>
</protein>
<dbReference type="InterPro" id="IPR003661">
    <property type="entry name" value="HisK_dim/P_dom"/>
</dbReference>
<evidence type="ECO:0000313" key="11">
    <source>
        <dbReference type="EMBL" id="MBC8362019.1"/>
    </source>
</evidence>
<keyword evidence="4" id="KW-0808">Transferase</keyword>
<dbReference type="PANTHER" id="PTHR43065">
    <property type="entry name" value="SENSOR HISTIDINE KINASE"/>
    <property type="match status" value="1"/>
</dbReference>
<dbReference type="InterPro" id="IPR004358">
    <property type="entry name" value="Sig_transdc_His_kin-like_C"/>
</dbReference>
<dbReference type="InterPro" id="IPR003594">
    <property type="entry name" value="HATPase_dom"/>
</dbReference>